<keyword evidence="4" id="KW-0762">Sugar transport</keyword>
<sequence length="397" mass="43178">MRGKRVWGIVAVVAALLGTLMAPVAGTAADDEFIFGLLLVGPYNDRGWSQAHYEGGLYVQEKVPGTRMIYIDKVNPADRPGVTIPQLVDDLVSKGAKLIIANSDDMKDGIREAALQHPDIHFVHVSGDDALTGKGPANLANIMGRMEYGKMMAGFVAGLTTRTGKIGYLGPLINEETRRLAASTYLGARYAWTQVRKQAEDKLAFRVTWIGFWFNIPGVTADPTQVAQNFFNSGYDVVVSGIDTTEALVVAGQKRKEGKEVWAIPYDYEGACETAPDACLGVPYYNWGPGYVQLVQASMSGQWKQQWLWLPPDWADINNKDTSAIGFVPGSALSDEARKALDAFVADLGSGKVNLFAGPLYYQDGSVFVEAGKTASDQDVWYMKQLLKGMEGQSSAQ</sequence>
<evidence type="ECO:0000256" key="1">
    <source>
        <dbReference type="ARBA" id="ARBA00022729"/>
    </source>
</evidence>
<feature type="domain" description="ABC transporter substrate-binding protein PnrA-like" evidence="3">
    <location>
        <begin position="36"/>
        <end position="303"/>
    </location>
</feature>
<proteinExistence type="predicted"/>
<dbReference type="RefSeq" id="WP_073040238.1">
    <property type="nucleotide sequence ID" value="NZ_FQVB01000027.1"/>
</dbReference>
<dbReference type="InterPro" id="IPR052910">
    <property type="entry name" value="ABC-Purine-Binding"/>
</dbReference>
<dbReference type="Proteomes" id="UP000184076">
    <property type="component" value="Unassembled WGS sequence"/>
</dbReference>
<keyword evidence="4" id="KW-0813">Transport</keyword>
<dbReference type="PANTHER" id="PTHR43208:SF1">
    <property type="entry name" value="ABC TRANSPORTER SUBSTRATE-BINDING PROTEIN"/>
    <property type="match status" value="1"/>
</dbReference>
<keyword evidence="5" id="KW-1185">Reference proteome</keyword>
<reference evidence="5" key="1">
    <citation type="submission" date="2016-11" db="EMBL/GenBank/DDBJ databases">
        <authorList>
            <person name="Varghese N."/>
            <person name="Submissions S."/>
        </authorList>
    </citation>
    <scope>NUCLEOTIDE SEQUENCE [LARGE SCALE GENOMIC DNA]</scope>
    <source>
        <strain evidence="5">DSM 9756</strain>
    </source>
</reference>
<dbReference type="PANTHER" id="PTHR43208">
    <property type="entry name" value="ABC TRANSPORTER SUBSTRATE-BINDING PROTEIN"/>
    <property type="match status" value="1"/>
</dbReference>
<evidence type="ECO:0000313" key="4">
    <source>
        <dbReference type="EMBL" id="SHF77973.1"/>
    </source>
</evidence>
<gene>
    <name evidence="4" type="ORF">SAMN02745206_02634</name>
</gene>
<dbReference type="EMBL" id="FQVB01000027">
    <property type="protein sequence ID" value="SHF77973.1"/>
    <property type="molecule type" value="Genomic_DNA"/>
</dbReference>
<dbReference type="Pfam" id="PF02608">
    <property type="entry name" value="Bmp"/>
    <property type="match status" value="1"/>
</dbReference>
<name>A0A1M5EFA5_9BACT</name>
<dbReference type="Gene3D" id="3.40.50.2300">
    <property type="match status" value="2"/>
</dbReference>
<dbReference type="GO" id="GO:0005886">
    <property type="term" value="C:plasma membrane"/>
    <property type="evidence" value="ECO:0007669"/>
    <property type="project" value="InterPro"/>
</dbReference>
<keyword evidence="1 2" id="KW-0732">Signal</keyword>
<feature type="signal peptide" evidence="2">
    <location>
        <begin position="1"/>
        <end position="28"/>
    </location>
</feature>
<organism evidence="4 5">
    <name type="scientific">Desulfacinum infernum DSM 9756</name>
    <dbReference type="NCBI Taxonomy" id="1121391"/>
    <lineage>
        <taxon>Bacteria</taxon>
        <taxon>Pseudomonadati</taxon>
        <taxon>Thermodesulfobacteriota</taxon>
        <taxon>Syntrophobacteria</taxon>
        <taxon>Syntrophobacterales</taxon>
        <taxon>Syntrophobacteraceae</taxon>
        <taxon>Desulfacinum</taxon>
    </lineage>
</organism>
<evidence type="ECO:0000313" key="5">
    <source>
        <dbReference type="Proteomes" id="UP000184076"/>
    </source>
</evidence>
<dbReference type="STRING" id="1121391.SAMN02745206_02634"/>
<protein>
    <submittedName>
        <fullName evidence="4">Simple sugar transport system substrate-binding protein</fullName>
    </submittedName>
</protein>
<feature type="chain" id="PRO_5012274005" evidence="2">
    <location>
        <begin position="29"/>
        <end position="397"/>
    </location>
</feature>
<dbReference type="AlphaFoldDB" id="A0A1M5EFA5"/>
<evidence type="ECO:0000259" key="3">
    <source>
        <dbReference type="Pfam" id="PF02608"/>
    </source>
</evidence>
<accession>A0A1M5EFA5</accession>
<dbReference type="OrthoDB" id="9769871at2"/>
<dbReference type="InterPro" id="IPR003760">
    <property type="entry name" value="PnrA-like"/>
</dbReference>
<evidence type="ECO:0000256" key="2">
    <source>
        <dbReference type="SAM" id="SignalP"/>
    </source>
</evidence>